<dbReference type="Proteomes" id="UP000177276">
    <property type="component" value="Unassembled WGS sequence"/>
</dbReference>
<protein>
    <submittedName>
        <fullName evidence="2">Uncharacterized protein</fullName>
    </submittedName>
</protein>
<keyword evidence="1" id="KW-0812">Transmembrane</keyword>
<name>A0A1G2UTJ6_9BACT</name>
<gene>
    <name evidence="2" type="ORF">A3G46_00575</name>
</gene>
<evidence type="ECO:0000313" key="2">
    <source>
        <dbReference type="EMBL" id="OHB12676.1"/>
    </source>
</evidence>
<keyword evidence="1" id="KW-1133">Transmembrane helix</keyword>
<comment type="caution">
    <text evidence="2">The sequence shown here is derived from an EMBL/GenBank/DDBJ whole genome shotgun (WGS) entry which is preliminary data.</text>
</comment>
<organism evidence="2 3">
    <name type="scientific">Candidatus Zambryskibacteria bacterium RIFCSPLOWO2_12_FULL_39_16</name>
    <dbReference type="NCBI Taxonomy" id="1802775"/>
    <lineage>
        <taxon>Bacteria</taxon>
        <taxon>Candidatus Zambryskiibacteriota</taxon>
    </lineage>
</organism>
<dbReference type="EMBL" id="MHWS01000005">
    <property type="protein sequence ID" value="OHB12676.1"/>
    <property type="molecule type" value="Genomic_DNA"/>
</dbReference>
<sequence>MQNRAFILIFIAVVFILGGLLYIYNPNPTEYENPKEKEPAVCTMEAKLCSDGSYVGRTGPNCEFTACPIPPDAIFEDGTVNANGSQ</sequence>
<accession>A0A1G2UTJ6</accession>
<keyword evidence="1" id="KW-0472">Membrane</keyword>
<feature type="transmembrane region" description="Helical" evidence="1">
    <location>
        <begin position="5"/>
        <end position="24"/>
    </location>
</feature>
<evidence type="ECO:0000313" key="3">
    <source>
        <dbReference type="Proteomes" id="UP000177276"/>
    </source>
</evidence>
<evidence type="ECO:0000256" key="1">
    <source>
        <dbReference type="SAM" id="Phobius"/>
    </source>
</evidence>
<proteinExistence type="predicted"/>
<reference evidence="2 3" key="1">
    <citation type="journal article" date="2016" name="Nat. Commun.">
        <title>Thousands of microbial genomes shed light on interconnected biogeochemical processes in an aquifer system.</title>
        <authorList>
            <person name="Anantharaman K."/>
            <person name="Brown C.T."/>
            <person name="Hug L.A."/>
            <person name="Sharon I."/>
            <person name="Castelle C.J."/>
            <person name="Probst A.J."/>
            <person name="Thomas B.C."/>
            <person name="Singh A."/>
            <person name="Wilkins M.J."/>
            <person name="Karaoz U."/>
            <person name="Brodie E.L."/>
            <person name="Williams K.H."/>
            <person name="Hubbard S.S."/>
            <person name="Banfield J.F."/>
        </authorList>
    </citation>
    <scope>NUCLEOTIDE SEQUENCE [LARGE SCALE GENOMIC DNA]</scope>
</reference>
<dbReference type="AlphaFoldDB" id="A0A1G2UTJ6"/>